<dbReference type="PANTHER" id="PTHR48026:SF14">
    <property type="entry name" value="HETEROGENEOUS NUCLEAR RIBONUCLEOPROTEIN A1"/>
    <property type="match status" value="1"/>
</dbReference>
<dbReference type="InterPro" id="IPR006612">
    <property type="entry name" value="THAP_Znf"/>
</dbReference>
<dbReference type="EMBL" id="CARXXK010001085">
    <property type="protein sequence ID" value="CAI6373271.1"/>
    <property type="molecule type" value="Genomic_DNA"/>
</dbReference>
<evidence type="ECO:0000313" key="13">
    <source>
        <dbReference type="Proteomes" id="UP001160148"/>
    </source>
</evidence>
<dbReference type="Gene3D" id="6.20.210.20">
    <property type="entry name" value="THAP domain"/>
    <property type="match status" value="1"/>
</dbReference>
<dbReference type="InterPro" id="IPR038441">
    <property type="entry name" value="THAP_Znf_sf"/>
</dbReference>
<accession>A0AAV0Y1D9</accession>
<feature type="compositionally biased region" description="Gly residues" evidence="9">
    <location>
        <begin position="372"/>
        <end position="386"/>
    </location>
</feature>
<organism evidence="12 13">
    <name type="scientific">Macrosiphum euphorbiae</name>
    <name type="common">potato aphid</name>
    <dbReference type="NCBI Taxonomy" id="13131"/>
    <lineage>
        <taxon>Eukaryota</taxon>
        <taxon>Metazoa</taxon>
        <taxon>Ecdysozoa</taxon>
        <taxon>Arthropoda</taxon>
        <taxon>Hexapoda</taxon>
        <taxon>Insecta</taxon>
        <taxon>Pterygota</taxon>
        <taxon>Neoptera</taxon>
        <taxon>Paraneoptera</taxon>
        <taxon>Hemiptera</taxon>
        <taxon>Sternorrhyncha</taxon>
        <taxon>Aphidomorpha</taxon>
        <taxon>Aphidoidea</taxon>
        <taxon>Aphididae</taxon>
        <taxon>Macrosiphini</taxon>
        <taxon>Macrosiphum</taxon>
    </lineage>
</organism>
<dbReference type="InterPro" id="IPR000504">
    <property type="entry name" value="RRM_dom"/>
</dbReference>
<dbReference type="SUPFAM" id="SSF57716">
    <property type="entry name" value="Glucocorticoid receptor-like (DNA-binding domain)"/>
    <property type="match status" value="1"/>
</dbReference>
<evidence type="ECO:0000256" key="6">
    <source>
        <dbReference type="ARBA" id="ARBA00023125"/>
    </source>
</evidence>
<dbReference type="PROSITE" id="PS50102">
    <property type="entry name" value="RRM"/>
    <property type="match status" value="2"/>
</dbReference>
<evidence type="ECO:0000256" key="8">
    <source>
        <dbReference type="PROSITE-ProRule" id="PRU00309"/>
    </source>
</evidence>
<evidence type="ECO:0000256" key="3">
    <source>
        <dbReference type="ARBA" id="ARBA00022771"/>
    </source>
</evidence>
<protein>
    <submittedName>
        <fullName evidence="12">Uncharacterized protein</fullName>
    </submittedName>
</protein>
<keyword evidence="1" id="KW-0479">Metal-binding</keyword>
<dbReference type="GO" id="GO:0008270">
    <property type="term" value="F:zinc ion binding"/>
    <property type="evidence" value="ECO:0007669"/>
    <property type="project" value="UniProtKB-KW"/>
</dbReference>
<dbReference type="FunFam" id="3.30.70.330:FF:000040">
    <property type="entry name" value="Heterogeneous nuclear ribonucleoprotein A2/B1"/>
    <property type="match status" value="1"/>
</dbReference>
<evidence type="ECO:0000313" key="12">
    <source>
        <dbReference type="EMBL" id="CAI6373271.1"/>
    </source>
</evidence>
<dbReference type="SMART" id="SM00360">
    <property type="entry name" value="RRM"/>
    <property type="match status" value="2"/>
</dbReference>
<keyword evidence="4" id="KW-0862">Zinc</keyword>
<gene>
    <name evidence="12" type="ORF">MEUPH1_LOCUS27045</name>
</gene>
<dbReference type="Pfam" id="PF05485">
    <property type="entry name" value="THAP"/>
    <property type="match status" value="1"/>
</dbReference>
<dbReference type="GO" id="GO:0003677">
    <property type="term" value="F:DNA binding"/>
    <property type="evidence" value="ECO:0007669"/>
    <property type="project" value="UniProtKB-UniRule"/>
</dbReference>
<feature type="domain" description="RRM" evidence="10">
    <location>
        <begin position="195"/>
        <end position="272"/>
    </location>
</feature>
<feature type="region of interest" description="Disordered" evidence="9">
    <location>
        <begin position="427"/>
        <end position="452"/>
    </location>
</feature>
<dbReference type="GO" id="GO:0098687">
    <property type="term" value="C:chromosomal region"/>
    <property type="evidence" value="ECO:0007669"/>
    <property type="project" value="UniProtKB-ARBA"/>
</dbReference>
<dbReference type="GO" id="GO:0003730">
    <property type="term" value="F:mRNA 3'-UTR binding"/>
    <property type="evidence" value="ECO:0007669"/>
    <property type="project" value="TreeGrafter"/>
</dbReference>
<dbReference type="Pfam" id="PF00076">
    <property type="entry name" value="RRM_1"/>
    <property type="match status" value="2"/>
</dbReference>
<feature type="compositionally biased region" description="Gly residues" evidence="9">
    <location>
        <begin position="428"/>
        <end position="438"/>
    </location>
</feature>
<dbReference type="PROSITE" id="PS50950">
    <property type="entry name" value="ZF_THAP"/>
    <property type="match status" value="1"/>
</dbReference>
<evidence type="ECO:0000256" key="5">
    <source>
        <dbReference type="ARBA" id="ARBA00022884"/>
    </source>
</evidence>
<dbReference type="InterPro" id="IPR035979">
    <property type="entry name" value="RBD_domain_sf"/>
</dbReference>
<feature type="domain" description="THAP-type" evidence="11">
    <location>
        <begin position="1"/>
        <end position="88"/>
    </location>
</feature>
<evidence type="ECO:0000256" key="1">
    <source>
        <dbReference type="ARBA" id="ARBA00022723"/>
    </source>
</evidence>
<dbReference type="AlphaFoldDB" id="A0AAV0Y1D9"/>
<evidence type="ECO:0000256" key="4">
    <source>
        <dbReference type="ARBA" id="ARBA00022833"/>
    </source>
</evidence>
<dbReference type="SUPFAM" id="SSF54928">
    <property type="entry name" value="RNA-binding domain, RBD"/>
    <property type="match status" value="2"/>
</dbReference>
<proteinExistence type="predicted"/>
<evidence type="ECO:0000259" key="10">
    <source>
        <dbReference type="PROSITE" id="PS50102"/>
    </source>
</evidence>
<evidence type="ECO:0000259" key="11">
    <source>
        <dbReference type="PROSITE" id="PS50950"/>
    </source>
</evidence>
<dbReference type="SMART" id="SM00980">
    <property type="entry name" value="THAP"/>
    <property type="match status" value="1"/>
</dbReference>
<dbReference type="Proteomes" id="UP001160148">
    <property type="component" value="Unassembled WGS sequence"/>
</dbReference>
<comment type="caution">
    <text evidence="12">The sequence shown here is derived from an EMBL/GenBank/DDBJ whole genome shotgun (WGS) entry which is preliminary data.</text>
</comment>
<dbReference type="InterPro" id="IPR012677">
    <property type="entry name" value="Nucleotide-bd_a/b_plait_sf"/>
</dbReference>
<dbReference type="GO" id="GO:0071013">
    <property type="term" value="C:catalytic step 2 spliceosome"/>
    <property type="evidence" value="ECO:0007669"/>
    <property type="project" value="TreeGrafter"/>
</dbReference>
<evidence type="ECO:0000256" key="2">
    <source>
        <dbReference type="ARBA" id="ARBA00022737"/>
    </source>
</evidence>
<keyword evidence="3 8" id="KW-0863">Zinc-finger</keyword>
<feature type="domain" description="RRM" evidence="10">
    <location>
        <begin position="286"/>
        <end position="362"/>
    </location>
</feature>
<dbReference type="Gene3D" id="3.30.70.330">
    <property type="match status" value="2"/>
</dbReference>
<dbReference type="CDD" id="cd12578">
    <property type="entry name" value="RRM1_hnRNPA_like"/>
    <property type="match status" value="1"/>
</dbReference>
<reference evidence="12 13" key="1">
    <citation type="submission" date="2023-01" db="EMBL/GenBank/DDBJ databases">
        <authorList>
            <person name="Whitehead M."/>
        </authorList>
    </citation>
    <scope>NUCLEOTIDE SEQUENCE [LARGE SCALE GENOMIC DNA]</scope>
</reference>
<feature type="region of interest" description="Disordered" evidence="9">
    <location>
        <begin position="361"/>
        <end position="389"/>
    </location>
</feature>
<keyword evidence="5 7" id="KW-0694">RNA-binding</keyword>
<dbReference type="GO" id="GO:0000398">
    <property type="term" value="P:mRNA splicing, via spliceosome"/>
    <property type="evidence" value="ECO:0007669"/>
    <property type="project" value="TreeGrafter"/>
</dbReference>
<keyword evidence="13" id="KW-1185">Reference proteome</keyword>
<dbReference type="PANTHER" id="PTHR48026">
    <property type="entry name" value="HOMOLOGOUS TO DROSOPHILA SQD (SQUID) PROTEIN"/>
    <property type="match status" value="1"/>
</dbReference>
<evidence type="ECO:0000256" key="7">
    <source>
        <dbReference type="PROSITE-ProRule" id="PRU00176"/>
    </source>
</evidence>
<sequence>MVNCCFVPGCNTGYALDVEHQKKIGLKNKSLFKAPKNTELLARWHRAIPRKNKMLTEKCYVCEVHFKENDILIYDETILNDGTVNKIKRIRPTLKSGAKKPPLERSINSDKKRFKPSQAYLNTVENSHEEFSFQYLKENLNLFEKPDNKWMFELTDDEVVLAIWNSGSEKRIIISNDLIVKWENAVDVEEPEQFRKLFIGGLNFRTTNYSLQEFFEKWGDIVDVVVMKNPVTKRSRGFGFITYSKASMVDDAMANRPHKIDGREVETKRAVPREDIDKPDIAWTVKKMFVSGIKEQAEEDLKQYFGQYGNILNIQIIADKETGQRKGFGFIKFDDTDSVDKAVLIKTHEVSGSKLEVKKAVSKDVASASSGRRGGGGASGGRGQSWGGPNNWGGNYFGGYGNGGSSGGWAQGGPQGWNNVWGSRATRGGWGNRGGNWGGSQSSGYGGGPMQGNFGNNRAVPYHTGRGGSGYFHQNSRVWY</sequence>
<keyword evidence="6 8" id="KW-0238">DNA-binding</keyword>
<name>A0AAV0Y1D9_9HEMI</name>
<keyword evidence="2" id="KW-0677">Repeat</keyword>
<evidence type="ECO:0000256" key="9">
    <source>
        <dbReference type="SAM" id="MobiDB-lite"/>
    </source>
</evidence>